<dbReference type="AlphaFoldDB" id="A0A521C6W6"/>
<gene>
    <name evidence="1" type="ORF">SAMN06265219_104218</name>
</gene>
<organism evidence="1 2">
    <name type="scientific">Gracilimonas mengyeensis</name>
    <dbReference type="NCBI Taxonomy" id="1302730"/>
    <lineage>
        <taxon>Bacteria</taxon>
        <taxon>Pseudomonadati</taxon>
        <taxon>Balneolota</taxon>
        <taxon>Balneolia</taxon>
        <taxon>Balneolales</taxon>
        <taxon>Balneolaceae</taxon>
        <taxon>Gracilimonas</taxon>
    </lineage>
</organism>
<sequence>MKFTSFILTTVLLFCTGCMQNDELIVEDENIIGSWRSEQITINGLDGDEISDWLNTSIIMNVGESGTYYRNYESGWWELSNEELILKSHPSLKLPDRHFKIIGYTKNSLTLRAELTESEYCCNFDEFESDKQLVIIEKFIKDK</sequence>
<accession>A0A521C6W6</accession>
<proteinExistence type="predicted"/>
<name>A0A521C6W6_9BACT</name>
<dbReference type="EMBL" id="FXTP01000004">
    <property type="protein sequence ID" value="SMO55105.1"/>
    <property type="molecule type" value="Genomic_DNA"/>
</dbReference>
<dbReference type="Proteomes" id="UP000317557">
    <property type="component" value="Unassembled WGS sequence"/>
</dbReference>
<reference evidence="1 2" key="1">
    <citation type="submission" date="2017-05" db="EMBL/GenBank/DDBJ databases">
        <authorList>
            <person name="Varghese N."/>
            <person name="Submissions S."/>
        </authorList>
    </citation>
    <scope>NUCLEOTIDE SEQUENCE [LARGE SCALE GENOMIC DNA]</scope>
    <source>
        <strain evidence="1 2">DSM 21985</strain>
    </source>
</reference>
<evidence type="ECO:0008006" key="3">
    <source>
        <dbReference type="Google" id="ProtNLM"/>
    </source>
</evidence>
<evidence type="ECO:0000313" key="1">
    <source>
        <dbReference type="EMBL" id="SMO55105.1"/>
    </source>
</evidence>
<keyword evidence="2" id="KW-1185">Reference proteome</keyword>
<protein>
    <recommendedName>
        <fullName evidence="3">Lipocalin-like domain-containing protein</fullName>
    </recommendedName>
</protein>
<evidence type="ECO:0000313" key="2">
    <source>
        <dbReference type="Proteomes" id="UP000317557"/>
    </source>
</evidence>